<evidence type="ECO:0000313" key="2">
    <source>
        <dbReference type="Proteomes" id="UP000298030"/>
    </source>
</evidence>
<comment type="caution">
    <text evidence="1">The sequence shown here is derived from an EMBL/GenBank/DDBJ whole genome shotgun (WGS) entry which is preliminary data.</text>
</comment>
<protein>
    <submittedName>
        <fullName evidence="1">Uncharacterized protein</fullName>
    </submittedName>
</protein>
<dbReference type="AlphaFoldDB" id="A0A4Y7SV82"/>
<sequence>MQKSRQGPATATTTFVPFGVTYEKIGTIQRRLAWPLHKDDTLSRSGRPTGLNIYFCLWLRFDLRFSKGQSQQHACPRMLRPLTYIISGCLFEAGHRRNWDSSNPASHSGLVYIWGCSRGYAFFLCPARIWARPALPASLFLALERVSSWFAPQRRPTHDISSLQAPFVAESVGVVPSRTLDDIQIPDDTL</sequence>
<gene>
    <name evidence="1" type="ORF">FA13DRAFT_1637288</name>
</gene>
<dbReference type="Proteomes" id="UP000298030">
    <property type="component" value="Unassembled WGS sequence"/>
</dbReference>
<dbReference type="EMBL" id="QPFP01000056">
    <property type="protein sequence ID" value="TEB25524.1"/>
    <property type="molecule type" value="Genomic_DNA"/>
</dbReference>
<reference evidence="1 2" key="1">
    <citation type="journal article" date="2019" name="Nat. Ecol. Evol.">
        <title>Megaphylogeny resolves global patterns of mushroom evolution.</title>
        <authorList>
            <person name="Varga T."/>
            <person name="Krizsan K."/>
            <person name="Foldi C."/>
            <person name="Dima B."/>
            <person name="Sanchez-Garcia M."/>
            <person name="Sanchez-Ramirez S."/>
            <person name="Szollosi G.J."/>
            <person name="Szarkandi J.G."/>
            <person name="Papp V."/>
            <person name="Albert L."/>
            <person name="Andreopoulos W."/>
            <person name="Angelini C."/>
            <person name="Antonin V."/>
            <person name="Barry K.W."/>
            <person name="Bougher N.L."/>
            <person name="Buchanan P."/>
            <person name="Buyck B."/>
            <person name="Bense V."/>
            <person name="Catcheside P."/>
            <person name="Chovatia M."/>
            <person name="Cooper J."/>
            <person name="Damon W."/>
            <person name="Desjardin D."/>
            <person name="Finy P."/>
            <person name="Geml J."/>
            <person name="Haridas S."/>
            <person name="Hughes K."/>
            <person name="Justo A."/>
            <person name="Karasinski D."/>
            <person name="Kautmanova I."/>
            <person name="Kiss B."/>
            <person name="Kocsube S."/>
            <person name="Kotiranta H."/>
            <person name="LaButti K.M."/>
            <person name="Lechner B.E."/>
            <person name="Liimatainen K."/>
            <person name="Lipzen A."/>
            <person name="Lukacs Z."/>
            <person name="Mihaltcheva S."/>
            <person name="Morgado L.N."/>
            <person name="Niskanen T."/>
            <person name="Noordeloos M.E."/>
            <person name="Ohm R.A."/>
            <person name="Ortiz-Santana B."/>
            <person name="Ovrebo C."/>
            <person name="Racz N."/>
            <person name="Riley R."/>
            <person name="Savchenko A."/>
            <person name="Shiryaev A."/>
            <person name="Soop K."/>
            <person name="Spirin V."/>
            <person name="Szebenyi C."/>
            <person name="Tomsovsky M."/>
            <person name="Tulloss R.E."/>
            <person name="Uehling J."/>
            <person name="Grigoriev I.V."/>
            <person name="Vagvolgyi C."/>
            <person name="Papp T."/>
            <person name="Martin F.M."/>
            <person name="Miettinen O."/>
            <person name="Hibbett D.S."/>
            <person name="Nagy L.G."/>
        </authorList>
    </citation>
    <scope>NUCLEOTIDE SEQUENCE [LARGE SCALE GENOMIC DNA]</scope>
    <source>
        <strain evidence="1 2">FP101781</strain>
    </source>
</reference>
<keyword evidence="2" id="KW-1185">Reference proteome</keyword>
<evidence type="ECO:0000313" key="1">
    <source>
        <dbReference type="EMBL" id="TEB25524.1"/>
    </source>
</evidence>
<accession>A0A4Y7SV82</accession>
<organism evidence="1 2">
    <name type="scientific">Coprinellus micaceus</name>
    <name type="common">Glistening ink-cap mushroom</name>
    <name type="synonym">Coprinus micaceus</name>
    <dbReference type="NCBI Taxonomy" id="71717"/>
    <lineage>
        <taxon>Eukaryota</taxon>
        <taxon>Fungi</taxon>
        <taxon>Dikarya</taxon>
        <taxon>Basidiomycota</taxon>
        <taxon>Agaricomycotina</taxon>
        <taxon>Agaricomycetes</taxon>
        <taxon>Agaricomycetidae</taxon>
        <taxon>Agaricales</taxon>
        <taxon>Agaricineae</taxon>
        <taxon>Psathyrellaceae</taxon>
        <taxon>Coprinellus</taxon>
    </lineage>
</organism>
<name>A0A4Y7SV82_COPMI</name>
<proteinExistence type="predicted"/>